<keyword evidence="3" id="KW-1185">Reference proteome</keyword>
<organism evidence="2 3">
    <name type="scientific">Pleurodeles waltl</name>
    <name type="common">Iberian ribbed newt</name>
    <dbReference type="NCBI Taxonomy" id="8319"/>
    <lineage>
        <taxon>Eukaryota</taxon>
        <taxon>Metazoa</taxon>
        <taxon>Chordata</taxon>
        <taxon>Craniata</taxon>
        <taxon>Vertebrata</taxon>
        <taxon>Euteleostomi</taxon>
        <taxon>Amphibia</taxon>
        <taxon>Batrachia</taxon>
        <taxon>Caudata</taxon>
        <taxon>Salamandroidea</taxon>
        <taxon>Salamandridae</taxon>
        <taxon>Pleurodelinae</taxon>
        <taxon>Pleurodeles</taxon>
    </lineage>
</organism>
<gene>
    <name evidence="2" type="ORF">NDU88_004006</name>
</gene>
<protein>
    <submittedName>
        <fullName evidence="2">Uncharacterized protein</fullName>
    </submittedName>
</protein>
<name>A0AAV7VEY0_PLEWA</name>
<proteinExistence type="predicted"/>
<feature type="region of interest" description="Disordered" evidence="1">
    <location>
        <begin position="122"/>
        <end position="145"/>
    </location>
</feature>
<accession>A0AAV7VEY0</accession>
<evidence type="ECO:0000313" key="3">
    <source>
        <dbReference type="Proteomes" id="UP001066276"/>
    </source>
</evidence>
<dbReference type="EMBL" id="JANPWB010000003">
    <property type="protein sequence ID" value="KAJ1200179.1"/>
    <property type="molecule type" value="Genomic_DNA"/>
</dbReference>
<feature type="compositionally biased region" description="Basic residues" evidence="1">
    <location>
        <begin position="124"/>
        <end position="134"/>
    </location>
</feature>
<comment type="caution">
    <text evidence="2">The sequence shown here is derived from an EMBL/GenBank/DDBJ whole genome shotgun (WGS) entry which is preliminary data.</text>
</comment>
<sequence length="194" mass="21113">MGEPSTEDAHRPHPELARPLPCGPGALTLQLLSNKAALTLTVGPAEKPCPLQRDPPHPPLTPLTPLTETALLCCDHCDFYEFSWPFPRGSSEDGSVNIAGYPTSFFPRCRLLDYRGCGVAGCGRSRRGRGKRSPGPRTPAHPSEPVKCALRAGAAPFRSLSLLLLPSAALRTWLLLFRSLPHKHVWSPTRVTIQ</sequence>
<evidence type="ECO:0000256" key="1">
    <source>
        <dbReference type="SAM" id="MobiDB-lite"/>
    </source>
</evidence>
<reference evidence="2" key="1">
    <citation type="journal article" date="2022" name="bioRxiv">
        <title>Sequencing and chromosome-scale assembly of the giantPleurodeles waltlgenome.</title>
        <authorList>
            <person name="Brown T."/>
            <person name="Elewa A."/>
            <person name="Iarovenko S."/>
            <person name="Subramanian E."/>
            <person name="Araus A.J."/>
            <person name="Petzold A."/>
            <person name="Susuki M."/>
            <person name="Suzuki K.-i.T."/>
            <person name="Hayashi T."/>
            <person name="Toyoda A."/>
            <person name="Oliveira C."/>
            <person name="Osipova E."/>
            <person name="Leigh N.D."/>
            <person name="Simon A."/>
            <person name="Yun M.H."/>
        </authorList>
    </citation>
    <scope>NUCLEOTIDE SEQUENCE</scope>
    <source>
        <strain evidence="2">20211129_DDA</strain>
        <tissue evidence="2">Liver</tissue>
    </source>
</reference>
<evidence type="ECO:0000313" key="2">
    <source>
        <dbReference type="EMBL" id="KAJ1200179.1"/>
    </source>
</evidence>
<dbReference type="AlphaFoldDB" id="A0AAV7VEY0"/>
<dbReference type="Proteomes" id="UP001066276">
    <property type="component" value="Chromosome 2_1"/>
</dbReference>